<keyword evidence="8" id="KW-0325">Glycoprotein</keyword>
<proteinExistence type="predicted"/>
<protein>
    <submittedName>
        <fullName evidence="11">Protocadherin gamma-C5-like</fullName>
    </submittedName>
</protein>
<evidence type="ECO:0000256" key="9">
    <source>
        <dbReference type="PROSITE-ProRule" id="PRU00043"/>
    </source>
</evidence>
<dbReference type="InterPro" id="IPR050174">
    <property type="entry name" value="Protocadherin/Cadherin-CA"/>
</dbReference>
<dbReference type="InterPro" id="IPR013164">
    <property type="entry name" value="Cadherin_N"/>
</dbReference>
<dbReference type="CDD" id="cd11304">
    <property type="entry name" value="Cadherin_repeat"/>
    <property type="match status" value="2"/>
</dbReference>
<name>A0A0N8JUW1_SCLFO</name>
<evidence type="ECO:0000256" key="6">
    <source>
        <dbReference type="ARBA" id="ARBA00022989"/>
    </source>
</evidence>
<keyword evidence="2" id="KW-0812">Transmembrane</keyword>
<dbReference type="PANTHER" id="PTHR24028:SF236">
    <property type="entry name" value="PROTOCADHERIN GAMMA-C3"/>
    <property type="match status" value="1"/>
</dbReference>
<evidence type="ECO:0000256" key="3">
    <source>
        <dbReference type="ARBA" id="ARBA00022737"/>
    </source>
</evidence>
<dbReference type="InterPro" id="IPR020894">
    <property type="entry name" value="Cadherin_CS"/>
</dbReference>
<gene>
    <name evidence="11" type="ORF">Z043_125937</name>
</gene>
<comment type="subcellular location">
    <subcellularLocation>
        <location evidence="1">Membrane</location>
        <topology evidence="1">Single-pass membrane protein</topology>
    </subcellularLocation>
</comment>
<reference evidence="11 12" key="1">
    <citation type="submission" date="2015-08" db="EMBL/GenBank/DDBJ databases">
        <title>The genome of the Asian arowana (Scleropages formosus).</title>
        <authorList>
            <person name="Tan M.H."/>
            <person name="Gan H.M."/>
            <person name="Croft L.J."/>
            <person name="Austin C.M."/>
        </authorList>
    </citation>
    <scope>NUCLEOTIDE SEQUENCE [LARGE SCALE GENOMIC DNA]</scope>
    <source>
        <strain evidence="11">Aro1</strain>
    </source>
</reference>
<feature type="domain" description="Cadherin" evidence="10">
    <location>
        <begin position="73"/>
        <end position="181"/>
    </location>
</feature>
<evidence type="ECO:0000256" key="2">
    <source>
        <dbReference type="ARBA" id="ARBA00022692"/>
    </source>
</evidence>
<evidence type="ECO:0000259" key="10">
    <source>
        <dbReference type="PROSITE" id="PS50268"/>
    </source>
</evidence>
<dbReference type="FunFam" id="2.60.40.60:FF:000018">
    <property type="entry name" value="Protocadherin gamma c3"/>
    <property type="match status" value="1"/>
</dbReference>
<keyword evidence="5" id="KW-0130">Cell adhesion</keyword>
<feature type="non-terminal residue" evidence="11">
    <location>
        <position position="275"/>
    </location>
</feature>
<feature type="domain" description="Cadherin" evidence="10">
    <location>
        <begin position="182"/>
        <end position="275"/>
    </location>
</feature>
<dbReference type="PROSITE" id="PS00232">
    <property type="entry name" value="CADHERIN_1"/>
    <property type="match status" value="1"/>
</dbReference>
<evidence type="ECO:0000256" key="7">
    <source>
        <dbReference type="ARBA" id="ARBA00023136"/>
    </source>
</evidence>
<dbReference type="Proteomes" id="UP000034805">
    <property type="component" value="Unassembled WGS sequence"/>
</dbReference>
<dbReference type="Gene3D" id="2.60.40.60">
    <property type="entry name" value="Cadherins"/>
    <property type="match status" value="3"/>
</dbReference>
<dbReference type="PROSITE" id="PS50268">
    <property type="entry name" value="CADHERIN_2"/>
    <property type="match status" value="2"/>
</dbReference>
<keyword evidence="3" id="KW-0677">Repeat</keyword>
<keyword evidence="6" id="KW-1133">Transmembrane helix</keyword>
<keyword evidence="7" id="KW-0472">Membrane</keyword>
<dbReference type="Pfam" id="PF08266">
    <property type="entry name" value="Cadherin_2"/>
    <property type="match status" value="1"/>
</dbReference>
<dbReference type="EMBL" id="JARO02021189">
    <property type="protein sequence ID" value="KPP56441.1"/>
    <property type="molecule type" value="Genomic_DNA"/>
</dbReference>
<comment type="caution">
    <text evidence="11">The sequence shown here is derived from an EMBL/GenBank/DDBJ whole genome shotgun (WGS) entry which is preliminary data.</text>
</comment>
<dbReference type="GO" id="GO:0005509">
    <property type="term" value="F:calcium ion binding"/>
    <property type="evidence" value="ECO:0007669"/>
    <property type="project" value="UniProtKB-UniRule"/>
</dbReference>
<dbReference type="GO" id="GO:0005886">
    <property type="term" value="C:plasma membrane"/>
    <property type="evidence" value="ECO:0007669"/>
    <property type="project" value="InterPro"/>
</dbReference>
<dbReference type="Pfam" id="PF00028">
    <property type="entry name" value="Cadherin"/>
    <property type="match status" value="2"/>
</dbReference>
<dbReference type="SUPFAM" id="SSF49313">
    <property type="entry name" value="Cadherin-like"/>
    <property type="match status" value="2"/>
</dbReference>
<accession>A0A0N8JUW1</accession>
<evidence type="ECO:0000256" key="5">
    <source>
        <dbReference type="ARBA" id="ARBA00022889"/>
    </source>
</evidence>
<dbReference type="FunFam" id="2.60.40.60:FF:000398">
    <property type="entry name" value="Protocadherin cluster 1 gamma 26a"/>
    <property type="match status" value="1"/>
</dbReference>
<dbReference type="InterPro" id="IPR015919">
    <property type="entry name" value="Cadherin-like_sf"/>
</dbReference>
<evidence type="ECO:0000313" key="12">
    <source>
        <dbReference type="Proteomes" id="UP000034805"/>
    </source>
</evidence>
<evidence type="ECO:0000256" key="1">
    <source>
        <dbReference type="ARBA" id="ARBA00004167"/>
    </source>
</evidence>
<dbReference type="GO" id="GO:0009653">
    <property type="term" value="P:anatomical structure morphogenesis"/>
    <property type="evidence" value="ECO:0007669"/>
    <property type="project" value="UniProtKB-ARBA"/>
</dbReference>
<evidence type="ECO:0000256" key="8">
    <source>
        <dbReference type="ARBA" id="ARBA00023180"/>
    </source>
</evidence>
<sequence>MWNTIDAHIRYSVPEELKEGSVVGNLAKELGMGLSEITDRKLRIASETVKQYFKVDLEKGEIADINDNSPSFLTNERILKIAESTATGVRFPLESAVDPDVGSNSLKSYTLSKDECFGVKVKNLDDGRKVPELALEKPLDREKQAVHHLVLTAVDGGNPARSGTSQITVIVLDINDNIPVFEKSVYKIVISEDSVKGTPLIRLLATDLDEGANGEILYSFGEHMSNSVNSIFHIDSNTGEMFLKGELDYESAATYRIEVVATDKGSPEMEGHCSV</sequence>
<organism evidence="11 12">
    <name type="scientific">Scleropages formosus</name>
    <name type="common">Asian bonytongue</name>
    <name type="synonym">Osteoglossum formosum</name>
    <dbReference type="NCBI Taxonomy" id="113540"/>
    <lineage>
        <taxon>Eukaryota</taxon>
        <taxon>Metazoa</taxon>
        <taxon>Chordata</taxon>
        <taxon>Craniata</taxon>
        <taxon>Vertebrata</taxon>
        <taxon>Euteleostomi</taxon>
        <taxon>Actinopterygii</taxon>
        <taxon>Neopterygii</taxon>
        <taxon>Teleostei</taxon>
        <taxon>Osteoglossocephala</taxon>
        <taxon>Osteoglossomorpha</taxon>
        <taxon>Osteoglossiformes</taxon>
        <taxon>Osteoglossidae</taxon>
        <taxon>Scleropages</taxon>
    </lineage>
</organism>
<evidence type="ECO:0000313" key="11">
    <source>
        <dbReference type="EMBL" id="KPP56441.1"/>
    </source>
</evidence>
<dbReference type="GO" id="GO:0007156">
    <property type="term" value="P:homophilic cell adhesion via plasma membrane adhesion molecules"/>
    <property type="evidence" value="ECO:0007669"/>
    <property type="project" value="InterPro"/>
</dbReference>
<dbReference type="PANTHER" id="PTHR24028">
    <property type="entry name" value="CADHERIN-87A"/>
    <property type="match status" value="1"/>
</dbReference>
<dbReference type="SMART" id="SM00112">
    <property type="entry name" value="CA"/>
    <property type="match status" value="2"/>
</dbReference>
<dbReference type="InterPro" id="IPR002126">
    <property type="entry name" value="Cadherin-like_dom"/>
</dbReference>
<dbReference type="AlphaFoldDB" id="A0A0N8JUW1"/>
<evidence type="ECO:0000256" key="4">
    <source>
        <dbReference type="ARBA" id="ARBA00022837"/>
    </source>
</evidence>
<dbReference type="FunFam" id="2.60.40.60:FF:000002">
    <property type="entry name" value="Protocadherin alpha 2"/>
    <property type="match status" value="1"/>
</dbReference>
<keyword evidence="4 9" id="KW-0106">Calcium</keyword>
<dbReference type="PRINTS" id="PR00205">
    <property type="entry name" value="CADHERIN"/>
</dbReference>